<name>A0A081D327_9HYPH</name>
<dbReference type="SUPFAM" id="SSF53383">
    <property type="entry name" value="PLP-dependent transferases"/>
    <property type="match status" value="1"/>
</dbReference>
<dbReference type="InterPro" id="IPR015424">
    <property type="entry name" value="PyrdxlP-dep_Trfase"/>
</dbReference>
<dbReference type="GO" id="GO:0016740">
    <property type="term" value="F:transferase activity"/>
    <property type="evidence" value="ECO:0007669"/>
    <property type="project" value="UniProtKB-KW"/>
</dbReference>
<dbReference type="Proteomes" id="UP000028701">
    <property type="component" value="Unassembled WGS sequence"/>
</dbReference>
<dbReference type="GO" id="GO:0030170">
    <property type="term" value="F:pyridoxal phosphate binding"/>
    <property type="evidence" value="ECO:0007669"/>
    <property type="project" value="InterPro"/>
</dbReference>
<evidence type="ECO:0000256" key="1">
    <source>
        <dbReference type="ARBA" id="ARBA00001933"/>
    </source>
</evidence>
<dbReference type="Gene3D" id="3.40.640.10">
    <property type="entry name" value="Type I PLP-dependent aspartate aminotransferase-like (Major domain)"/>
    <property type="match status" value="1"/>
</dbReference>
<reference evidence="6 7" key="1">
    <citation type="submission" date="2014-08" db="EMBL/GenBank/DDBJ databases">
        <title>Whole genome shotgun sequence of Rhizobium rubi NBRC 13261.</title>
        <authorList>
            <person name="Katano-Makiyama Y."/>
            <person name="Hosoyama A."/>
            <person name="Hashimoto M."/>
            <person name="Hosoyama Y."/>
            <person name="Noguchi M."/>
            <person name="Tsuchikane K."/>
            <person name="Uohara A."/>
            <person name="Ohji S."/>
            <person name="Ichikawa N."/>
            <person name="Kimura A."/>
            <person name="Yamazoe A."/>
            <person name="Fujita N."/>
        </authorList>
    </citation>
    <scope>NUCLEOTIDE SEQUENCE [LARGE SCALE GENOMIC DNA]</scope>
    <source>
        <strain evidence="6 7">NBRC 13261</strain>
    </source>
</reference>
<protein>
    <recommendedName>
        <fullName evidence="5">Aminotransferase class I/classII large domain-containing protein</fullName>
    </recommendedName>
</protein>
<dbReference type="Gene3D" id="3.90.1150.10">
    <property type="entry name" value="Aspartate Aminotransferase, domain 1"/>
    <property type="match status" value="1"/>
</dbReference>
<keyword evidence="4" id="KW-0663">Pyridoxal phosphate</keyword>
<evidence type="ECO:0000313" key="7">
    <source>
        <dbReference type="Proteomes" id="UP000028701"/>
    </source>
</evidence>
<dbReference type="EMBL" id="BBJU01000035">
    <property type="protein sequence ID" value="GAK73323.1"/>
    <property type="molecule type" value="Genomic_DNA"/>
</dbReference>
<organism evidence="6 7">
    <name type="scientific">Agrobacterium rubi TR3 = NBRC 13261</name>
    <dbReference type="NCBI Taxonomy" id="1368415"/>
    <lineage>
        <taxon>Bacteria</taxon>
        <taxon>Pseudomonadati</taxon>
        <taxon>Pseudomonadota</taxon>
        <taxon>Alphaproteobacteria</taxon>
        <taxon>Hyphomicrobiales</taxon>
        <taxon>Rhizobiaceae</taxon>
        <taxon>Rhizobium/Agrobacterium group</taxon>
        <taxon>Agrobacterium</taxon>
    </lineage>
</organism>
<dbReference type="OrthoDB" id="9807157at2"/>
<accession>A0A081D327</accession>
<comment type="cofactor">
    <cofactor evidence="1">
        <name>pyridoxal 5'-phosphate</name>
        <dbReference type="ChEBI" id="CHEBI:597326"/>
    </cofactor>
</comment>
<dbReference type="eggNOG" id="COG0156">
    <property type="taxonomic scope" value="Bacteria"/>
</dbReference>
<proteinExistence type="inferred from homology"/>
<dbReference type="AlphaFoldDB" id="A0A081D327"/>
<evidence type="ECO:0000313" key="6">
    <source>
        <dbReference type="EMBL" id="GAK73323.1"/>
    </source>
</evidence>
<gene>
    <name evidence="6" type="ORF">RRU01S_35_00320</name>
</gene>
<dbReference type="InterPro" id="IPR050087">
    <property type="entry name" value="AON_synthase_class-II"/>
</dbReference>
<evidence type="ECO:0000259" key="5">
    <source>
        <dbReference type="Pfam" id="PF00155"/>
    </source>
</evidence>
<dbReference type="InterPro" id="IPR015421">
    <property type="entry name" value="PyrdxlP-dep_Trfase_major"/>
</dbReference>
<dbReference type="RefSeq" id="WP_045232729.1">
    <property type="nucleotide sequence ID" value="NZ_BBJU01000035.1"/>
</dbReference>
<dbReference type="NCBIfam" id="NF005697">
    <property type="entry name" value="PRK07505.1"/>
    <property type="match status" value="1"/>
</dbReference>
<comment type="similarity">
    <text evidence="2">Belongs to the class-II pyridoxal-phosphate-dependent aminotransferase family. BioF subfamily.</text>
</comment>
<dbReference type="InterPro" id="IPR004839">
    <property type="entry name" value="Aminotransferase_I/II_large"/>
</dbReference>
<feature type="domain" description="Aminotransferase class I/classII large" evidence="5">
    <location>
        <begin position="204"/>
        <end position="399"/>
    </location>
</feature>
<evidence type="ECO:0000256" key="4">
    <source>
        <dbReference type="ARBA" id="ARBA00022898"/>
    </source>
</evidence>
<keyword evidence="3" id="KW-0808">Transferase</keyword>
<evidence type="ECO:0000256" key="2">
    <source>
        <dbReference type="ARBA" id="ARBA00010008"/>
    </source>
</evidence>
<dbReference type="PANTHER" id="PTHR13693:SF77">
    <property type="entry name" value="8-AMINO-7-OXONONANOATE SYNTHASE"/>
    <property type="match status" value="1"/>
</dbReference>
<sequence length="408" mass="44314">MEMTVDIRNKFRNTAKMTALSYENWQIAKARGLVDLFVHTDRVGHSLPGTETKFVNMSSYSYLGLNRHAAIVQGSIDALLDEAITGLAIAPTRMRPSLARSAEQGLSDLFDATCVIGLSCSVMTSALLPLVSSGHLVDGLPRVTVFDRHAHFCMEMVKPICADEAPVLVAPHNDINFLEDICKREQRVAYVADGAYSLGGTTILRDLRYLQDKYGLFLWFDDSHSLSVLGASGEGFVRSQLDEVNPLTVISASLNKGFGCSGGVAMLHKGFDTSFLNTTNGGPLTWSQSLTTASLGSIVAGVSIHKSGELLELQQNLQSNIRTFDEAYPTALAGGELPIRMVTTGDAQVAMDISQRLLERGFYCAPVYFPITPRGREGLRVMIRADHRSEDIIAFADALSQEVSTSAV</sequence>
<dbReference type="InterPro" id="IPR015422">
    <property type="entry name" value="PyrdxlP-dep_Trfase_small"/>
</dbReference>
<dbReference type="Pfam" id="PF00155">
    <property type="entry name" value="Aminotran_1_2"/>
    <property type="match status" value="1"/>
</dbReference>
<comment type="caution">
    <text evidence="6">The sequence shown here is derived from an EMBL/GenBank/DDBJ whole genome shotgun (WGS) entry which is preliminary data.</text>
</comment>
<evidence type="ECO:0000256" key="3">
    <source>
        <dbReference type="ARBA" id="ARBA00022679"/>
    </source>
</evidence>
<dbReference type="PANTHER" id="PTHR13693">
    <property type="entry name" value="CLASS II AMINOTRANSFERASE/8-AMINO-7-OXONONANOATE SYNTHASE"/>
    <property type="match status" value="1"/>
</dbReference>